<dbReference type="Pfam" id="PF01535">
    <property type="entry name" value="PPR"/>
    <property type="match status" value="5"/>
</dbReference>
<dbReference type="Pfam" id="PF20431">
    <property type="entry name" value="E_motif"/>
    <property type="match status" value="1"/>
</dbReference>
<feature type="repeat" description="PPR" evidence="3">
    <location>
        <begin position="415"/>
        <end position="449"/>
    </location>
</feature>
<dbReference type="PROSITE" id="PS51375">
    <property type="entry name" value="PPR"/>
    <property type="match status" value="5"/>
</dbReference>
<evidence type="ECO:0000256" key="3">
    <source>
        <dbReference type="PROSITE-ProRule" id="PRU00708"/>
    </source>
</evidence>
<gene>
    <name evidence="5" type="ORF">P3X46_015740</name>
</gene>
<evidence type="ECO:0000256" key="2">
    <source>
        <dbReference type="ARBA" id="ARBA00022737"/>
    </source>
</evidence>
<feature type="repeat" description="PPR" evidence="3">
    <location>
        <begin position="214"/>
        <end position="244"/>
    </location>
</feature>
<feature type="repeat" description="PPR" evidence="3">
    <location>
        <begin position="451"/>
        <end position="486"/>
    </location>
</feature>
<comment type="similarity">
    <text evidence="1">Belongs to the PPR family. PCMP-H subfamily.</text>
</comment>
<sequence length="723" mass="81032">MQKTHSLLLNSKRPLYLWNLKVLNSINDGLFSDTLYLYSSMLRSGVHGNHFTFPMVLKACSNINSVLHGTMIHSHVHQLGFQQHVFVQTALLNMYSKCDELESSRKVFDKMPVRTVVSWNSIISAYCRCSLVDEATFLLHEMRVLGFKPSSTTFLSFLPTCVLQQGLSIKCCAYKFGLLNIREIPLANAVMKMYVKYGQVHEARSIFDLMHEKSVISWTTVIDGYVGIGNVTEAFSLFNQMRTSIRPDFIVFMSLISGCAQEGNLLVASTIHSPIVKCGFDNEDPIDNLLVRMYANCEDLVSARRVFDMAHEKSVFLWTSMIRGYTHLGYPLEALELFKTLLGTAIKPDEATVTTVLSACADLGSLNVGEEIEGYILANGLHSNLQVQTSFMRMLCKCGNLEKAKAVFERLSTKDLAAWSSMINGYAIHGMGEEALSLFHKMQKTEMIKPDAAIYTSILLACSHSGLIEDGLKFFQSMQMDFGIEPSIEHYTCLVDLLGRAGKLELALKTIKELPVKVQAKAWAPFLSACRKHSKLELGEFAARKLFDLNPGSVGNYVVMANLYAHAGKWKEAAVTRRLLDDRGLVKESGWSYIEINGSVHVFVAGDRSHYQLGDIYNKLEELNAKLLEAGYIPEADNVVHDLEKEEKEESLKVHSERLAIAFGLISTEAGTTLRIIKNLRTCDDCHSALKCISKITGRHLIVRDGQRFHHFESGSCSCKDFW</sequence>
<name>A0ABQ9M076_HEVBR</name>
<evidence type="ECO:0000256" key="1">
    <source>
        <dbReference type="ARBA" id="ARBA00006643"/>
    </source>
</evidence>
<dbReference type="Gene3D" id="1.25.40.10">
    <property type="entry name" value="Tetratricopeptide repeat domain"/>
    <property type="match status" value="4"/>
</dbReference>
<feature type="repeat" description="PPR" evidence="3">
    <location>
        <begin position="115"/>
        <end position="149"/>
    </location>
</feature>
<reference evidence="5" key="1">
    <citation type="journal article" date="2023" name="Plant Biotechnol. J.">
        <title>Chromosome-level wild Hevea brasiliensis genome provides new tools for genomic-assisted breeding and valuable loci to elevate rubber yield.</title>
        <authorList>
            <person name="Cheng H."/>
            <person name="Song X."/>
            <person name="Hu Y."/>
            <person name="Wu T."/>
            <person name="Yang Q."/>
            <person name="An Z."/>
            <person name="Feng S."/>
            <person name="Deng Z."/>
            <person name="Wu W."/>
            <person name="Zeng X."/>
            <person name="Tu M."/>
            <person name="Wang X."/>
            <person name="Huang H."/>
        </authorList>
    </citation>
    <scope>NUCLEOTIDE SEQUENCE</scope>
    <source>
        <strain evidence="5">MT/VB/25A 57/8</strain>
    </source>
</reference>
<organism evidence="5 6">
    <name type="scientific">Hevea brasiliensis</name>
    <name type="common">Para rubber tree</name>
    <name type="synonym">Siphonia brasiliensis</name>
    <dbReference type="NCBI Taxonomy" id="3981"/>
    <lineage>
        <taxon>Eukaryota</taxon>
        <taxon>Viridiplantae</taxon>
        <taxon>Streptophyta</taxon>
        <taxon>Embryophyta</taxon>
        <taxon>Tracheophyta</taxon>
        <taxon>Spermatophyta</taxon>
        <taxon>Magnoliopsida</taxon>
        <taxon>eudicotyledons</taxon>
        <taxon>Gunneridae</taxon>
        <taxon>Pentapetalae</taxon>
        <taxon>rosids</taxon>
        <taxon>fabids</taxon>
        <taxon>Malpighiales</taxon>
        <taxon>Euphorbiaceae</taxon>
        <taxon>Crotonoideae</taxon>
        <taxon>Micrandreae</taxon>
        <taxon>Hevea</taxon>
    </lineage>
</organism>
<proteinExistence type="inferred from homology"/>
<dbReference type="InterPro" id="IPR002885">
    <property type="entry name" value="PPR_rpt"/>
</dbReference>
<dbReference type="PANTHER" id="PTHR24015:SF1934">
    <property type="entry name" value="PENTATRICOPEPTIDE REPEAT-CONTAINING PROTEIN"/>
    <property type="match status" value="1"/>
</dbReference>
<evidence type="ECO:0000259" key="4">
    <source>
        <dbReference type="Pfam" id="PF14432"/>
    </source>
</evidence>
<dbReference type="InterPro" id="IPR046848">
    <property type="entry name" value="E_motif"/>
</dbReference>
<feature type="repeat" description="PPR" evidence="3">
    <location>
        <begin position="314"/>
        <end position="348"/>
    </location>
</feature>
<protein>
    <recommendedName>
        <fullName evidence="4">DYW domain-containing protein</fullName>
    </recommendedName>
</protein>
<evidence type="ECO:0000313" key="6">
    <source>
        <dbReference type="Proteomes" id="UP001174677"/>
    </source>
</evidence>
<dbReference type="InterPro" id="IPR032867">
    <property type="entry name" value="DYW_dom"/>
</dbReference>
<dbReference type="EMBL" id="JARPOI010000009">
    <property type="protein sequence ID" value="KAJ9172510.1"/>
    <property type="molecule type" value="Genomic_DNA"/>
</dbReference>
<accession>A0ABQ9M076</accession>
<dbReference type="Proteomes" id="UP001174677">
    <property type="component" value="Chromosome 9"/>
</dbReference>
<dbReference type="InterPro" id="IPR046960">
    <property type="entry name" value="PPR_At4g14850-like_plant"/>
</dbReference>
<evidence type="ECO:0000313" key="5">
    <source>
        <dbReference type="EMBL" id="KAJ9172510.1"/>
    </source>
</evidence>
<keyword evidence="2" id="KW-0677">Repeat</keyword>
<dbReference type="Pfam" id="PF14432">
    <property type="entry name" value="DYW_deaminase"/>
    <property type="match status" value="1"/>
</dbReference>
<dbReference type="Pfam" id="PF13041">
    <property type="entry name" value="PPR_2"/>
    <property type="match status" value="3"/>
</dbReference>
<feature type="domain" description="DYW" evidence="4">
    <location>
        <begin position="631"/>
        <end position="723"/>
    </location>
</feature>
<dbReference type="NCBIfam" id="TIGR00756">
    <property type="entry name" value="PPR"/>
    <property type="match status" value="6"/>
</dbReference>
<dbReference type="PANTHER" id="PTHR24015">
    <property type="entry name" value="OS07G0578800 PROTEIN-RELATED"/>
    <property type="match status" value="1"/>
</dbReference>
<dbReference type="SUPFAM" id="SSF48452">
    <property type="entry name" value="TPR-like"/>
    <property type="match status" value="1"/>
</dbReference>
<dbReference type="InterPro" id="IPR011990">
    <property type="entry name" value="TPR-like_helical_dom_sf"/>
</dbReference>
<comment type="caution">
    <text evidence="5">The sequence shown here is derived from an EMBL/GenBank/DDBJ whole genome shotgun (WGS) entry which is preliminary data.</text>
</comment>
<keyword evidence="6" id="KW-1185">Reference proteome</keyword>